<comment type="similarity">
    <text evidence="1 3">Belongs to the bacterial flagellin family.</text>
</comment>
<proteinExistence type="inferred from homology"/>
<comment type="subcellular location">
    <subcellularLocation>
        <location evidence="3">Secreted</location>
    </subcellularLocation>
    <subcellularLocation>
        <location evidence="3">Bacterial flagellum</location>
    </subcellularLocation>
</comment>
<dbReference type="GO" id="GO:0005576">
    <property type="term" value="C:extracellular region"/>
    <property type="evidence" value="ECO:0007669"/>
    <property type="project" value="UniProtKB-SubCell"/>
</dbReference>
<keyword evidence="7" id="KW-1185">Reference proteome</keyword>
<dbReference type="Pfam" id="PF00669">
    <property type="entry name" value="Flagellin_N"/>
    <property type="match status" value="1"/>
</dbReference>
<protein>
    <recommendedName>
        <fullName evidence="3">Flagellin</fullName>
    </recommendedName>
</protein>
<dbReference type="EMBL" id="CP029352">
    <property type="protein sequence ID" value="AWK85489.1"/>
    <property type="molecule type" value="Genomic_DNA"/>
</dbReference>
<dbReference type="InterPro" id="IPR001029">
    <property type="entry name" value="Flagellin_N"/>
</dbReference>
<evidence type="ECO:0000256" key="2">
    <source>
        <dbReference type="ARBA" id="ARBA00023143"/>
    </source>
</evidence>
<accession>A0A2S2CM38</accession>
<dbReference type="InterPro" id="IPR046358">
    <property type="entry name" value="Flagellin_C"/>
</dbReference>
<dbReference type="GO" id="GO:0005198">
    <property type="term" value="F:structural molecule activity"/>
    <property type="evidence" value="ECO:0007669"/>
    <property type="project" value="UniProtKB-UniRule"/>
</dbReference>
<evidence type="ECO:0000259" key="5">
    <source>
        <dbReference type="Pfam" id="PF00700"/>
    </source>
</evidence>
<dbReference type="PANTHER" id="PTHR42792">
    <property type="entry name" value="FLAGELLIN"/>
    <property type="match status" value="1"/>
</dbReference>
<dbReference type="Proteomes" id="UP000245629">
    <property type="component" value="Chromosome 1"/>
</dbReference>
<keyword evidence="3" id="KW-0964">Secreted</keyword>
<keyword evidence="6" id="KW-0282">Flagellum</keyword>
<evidence type="ECO:0000256" key="1">
    <source>
        <dbReference type="ARBA" id="ARBA00005709"/>
    </source>
</evidence>
<keyword evidence="6" id="KW-0969">Cilium</keyword>
<dbReference type="Gene3D" id="1.20.1330.10">
    <property type="entry name" value="f41 fragment of flagellin, N-terminal domain"/>
    <property type="match status" value="2"/>
</dbReference>
<dbReference type="RefSeq" id="WP_109324753.1">
    <property type="nucleotide sequence ID" value="NZ_CP029352.1"/>
</dbReference>
<comment type="function">
    <text evidence="3">Flagellin is the subunit protein which polymerizes to form the filaments of bacterial flagella.</text>
</comment>
<reference evidence="7" key="1">
    <citation type="submission" date="2018-05" db="EMBL/GenBank/DDBJ databases">
        <title>Azospirillum thermophila sp. nov., a novel isolated from hot spring.</title>
        <authorList>
            <person name="Zhao Z."/>
        </authorList>
    </citation>
    <scope>NUCLEOTIDE SEQUENCE [LARGE SCALE GENOMIC DNA]</scope>
    <source>
        <strain evidence="7">CFH 70021</strain>
    </source>
</reference>
<gene>
    <name evidence="6" type="ORF">DEW08_04305</name>
</gene>
<evidence type="ECO:0000259" key="4">
    <source>
        <dbReference type="Pfam" id="PF00669"/>
    </source>
</evidence>
<evidence type="ECO:0000313" key="6">
    <source>
        <dbReference type="EMBL" id="AWK85489.1"/>
    </source>
</evidence>
<organism evidence="6 7">
    <name type="scientific">Azospirillum thermophilum</name>
    <dbReference type="NCBI Taxonomy" id="2202148"/>
    <lineage>
        <taxon>Bacteria</taxon>
        <taxon>Pseudomonadati</taxon>
        <taxon>Pseudomonadota</taxon>
        <taxon>Alphaproteobacteria</taxon>
        <taxon>Rhodospirillales</taxon>
        <taxon>Azospirillaceae</taxon>
        <taxon>Azospirillum</taxon>
    </lineage>
</organism>
<dbReference type="GO" id="GO:0009288">
    <property type="term" value="C:bacterial-type flagellum"/>
    <property type="evidence" value="ECO:0007669"/>
    <property type="project" value="UniProtKB-SubCell"/>
</dbReference>
<keyword evidence="2 3" id="KW-0975">Bacterial flagellum</keyword>
<dbReference type="InterPro" id="IPR001492">
    <property type="entry name" value="Flagellin"/>
</dbReference>
<sequence length="620" mass="64543">MANEVSLTASMRTNLLQLQNVQDQIAKKQNILSTGNKVNTALDGPTAFFAAKGLTQRASDLSSLKDAMGQSISTIKAADKGLSSIDTMIDQAKGLTTAAYAALGTDAGSVATRKALATQFNQLKEQIDKLAGDSGYAGKNLIAGNGLRLDSTNTSRAAVNTIQGLENARVTNVIATDTYTLRVKGDGAITGAAADINGAEMAHGLTGLKLSGTMSTSSGSFSDVQIEVRGATGRERSFIVSDGKESRTISYFDNNQSISTNLTRAATSGVAQISKVTVGGTIEAGDIFSITVEGQTFSYTATSTDVAVGQTAKQNIATQLQASISSALGAGGRLSGKDVATVSVGSAGTVTLTGAQTTGVAREMTVSATTTNALTKRISESFASGTVVSFTVDRTLLEAAANGGNGISTIEKKVNIQLTATNLNGSQVTRDGTAARGEGKLSDGEQSFAFDTGTVRVKVDQNTIRKAASANSAANLVTVQVADANSANDLTVQLNERNTNAIKVSAVNLTTSGQGLRLDYAQNDWTDRKDIDKAVEGIDYAKQTIRSASQNLSTNLNIITTRENFTKEFSDVLTEGASKLTLADQNEEGANLLMLQTRQQLGTIALSLANQSQQSILRLF</sequence>
<dbReference type="SUPFAM" id="SSF64518">
    <property type="entry name" value="Phase 1 flagellin"/>
    <property type="match status" value="1"/>
</dbReference>
<feature type="domain" description="Flagellin N-terminal" evidence="4">
    <location>
        <begin position="13"/>
        <end position="145"/>
    </location>
</feature>
<feature type="domain" description="Flagellin C-terminal" evidence="5">
    <location>
        <begin position="537"/>
        <end position="620"/>
    </location>
</feature>
<dbReference type="PANTHER" id="PTHR42792:SF2">
    <property type="entry name" value="FLAGELLIN"/>
    <property type="match status" value="1"/>
</dbReference>
<name>A0A2S2CM38_9PROT</name>
<keyword evidence="6" id="KW-0966">Cell projection</keyword>
<dbReference type="OrthoDB" id="9808068at2"/>
<dbReference type="Pfam" id="PF00700">
    <property type="entry name" value="Flagellin_C"/>
    <property type="match status" value="1"/>
</dbReference>
<evidence type="ECO:0000313" key="7">
    <source>
        <dbReference type="Proteomes" id="UP000245629"/>
    </source>
</evidence>
<dbReference type="KEGG" id="azz:DEW08_04305"/>
<evidence type="ECO:0000256" key="3">
    <source>
        <dbReference type="RuleBase" id="RU362073"/>
    </source>
</evidence>
<dbReference type="AlphaFoldDB" id="A0A2S2CM38"/>